<feature type="binding site" evidence="9">
    <location>
        <position position="12"/>
    </location>
    <ligand>
        <name>FAD</name>
        <dbReference type="ChEBI" id="CHEBI:57692"/>
    </ligand>
</feature>
<dbReference type="Gene3D" id="3.40.50.720">
    <property type="entry name" value="NAD(P)-binding Rossmann-like Domain"/>
    <property type="match status" value="1"/>
</dbReference>
<dbReference type="GeneID" id="13883345"/>
<dbReference type="Gene3D" id="3.50.50.60">
    <property type="entry name" value="FAD/NAD(P)-binding domain"/>
    <property type="match status" value="1"/>
</dbReference>
<dbReference type="InterPro" id="IPR036188">
    <property type="entry name" value="FAD/NAD-bd_sf"/>
</dbReference>
<sequence>MKNVSIVGSGPAGFYTAYRLLKKAVEPLSVKIWEKRPIPFGLSRFGVAPDHPEVKNCEETFTSIFTETLSNGHKVQFLGDVEIGNGGVKLMDLLSKEDVVVLSYGCSDDRRLHIPGEANASGVFTSREFVNWYNGDLNMSQPDSKLNQFDWNKVKNVGIIGNGNVALDITRVLISNKIKEIWDPTDISVMALEKLRKAPIENIKIIGRRDFVHSKFTNKELRELWELEKFGIHGKIDSKYFDPEQLLQQFGKNRPLKRRIEMCMEYLKPFEKRSPKYKKFEQFAGLVDTPSWELDYLKTPVRINSDIETGAIKSLTLHGNKISEENRLTNDGTEYTYNIDLLIESLGYKGKPLQEFDELGIKFNDHVSTNAKGQVLTMSDAIVPRLYATGWIRTGSKGVIAATMQDAFTVADSVLNEVSATNANLGGFNTQDIPHTTWSDWEKINLSEISKGAVLKKSRLKYLSYAEMLRCLD</sequence>
<dbReference type="InterPro" id="IPR021163">
    <property type="entry name" value="Ferredox_Rdtase_adrenod"/>
</dbReference>
<keyword evidence="8" id="KW-0496">Mitochondrion</keyword>
<evidence type="ECO:0000256" key="10">
    <source>
        <dbReference type="PIRSR" id="PIRSR000362-2"/>
    </source>
</evidence>
<comment type="cofactor">
    <cofactor evidence="1 8 9">
        <name>FAD</name>
        <dbReference type="ChEBI" id="CHEBI:57692"/>
    </cofactor>
</comment>
<dbReference type="RefSeq" id="XP_003957664.1">
    <property type="nucleotide sequence ID" value="XM_003957615.1"/>
</dbReference>
<keyword evidence="3 8" id="KW-0285">Flavoprotein</keyword>
<dbReference type="InParanoid" id="H2AVX9"/>
<name>H2AVX9_KAZAF</name>
<feature type="binding site" evidence="9">
    <location>
        <position position="42"/>
    </location>
    <ligand>
        <name>FAD</name>
        <dbReference type="ChEBI" id="CHEBI:57692"/>
    </ligand>
</feature>
<protein>
    <recommendedName>
        <fullName evidence="8">NADPH:adrenodoxin oxidoreductase, mitochondrial</fullName>
        <ecNumber evidence="8">1.18.1.6</ecNumber>
    </recommendedName>
</protein>
<evidence type="ECO:0000256" key="5">
    <source>
        <dbReference type="ARBA" id="ARBA00022857"/>
    </source>
</evidence>
<feature type="binding site" evidence="10">
    <location>
        <position position="398"/>
    </location>
    <ligand>
        <name>NADP(+)</name>
        <dbReference type="ChEBI" id="CHEBI:58349"/>
    </ligand>
</feature>
<reference evidence="11 12" key="1">
    <citation type="journal article" date="2011" name="Proc. Natl. Acad. Sci. U.S.A.">
        <title>Evolutionary erosion of yeast sex chromosomes by mating-type switching accidents.</title>
        <authorList>
            <person name="Gordon J.L."/>
            <person name="Armisen D."/>
            <person name="Proux-Wera E."/>
            <person name="Oheigeartaigh S.S."/>
            <person name="Byrne K.P."/>
            <person name="Wolfe K.H."/>
        </authorList>
    </citation>
    <scope>NUCLEOTIDE SEQUENCE [LARGE SCALE GENOMIC DNA]</scope>
    <source>
        <strain evidence="12">ATCC 22294 / BCRC 22015 / CBS 2517 / CECT 1963 / NBRC 1671 / NRRL Y-8276</strain>
    </source>
</reference>
<dbReference type="GO" id="GO:0005743">
    <property type="term" value="C:mitochondrial inner membrane"/>
    <property type="evidence" value="ECO:0007669"/>
    <property type="project" value="EnsemblFungi"/>
</dbReference>
<evidence type="ECO:0000256" key="1">
    <source>
        <dbReference type="ARBA" id="ARBA00001974"/>
    </source>
</evidence>
<evidence type="ECO:0000256" key="6">
    <source>
        <dbReference type="ARBA" id="ARBA00023002"/>
    </source>
</evidence>
<feature type="binding site" evidence="9">
    <location>
        <position position="83"/>
    </location>
    <ligand>
        <name>FAD</name>
        <dbReference type="ChEBI" id="CHEBI:57692"/>
    </ligand>
</feature>
<dbReference type="InterPro" id="IPR055275">
    <property type="entry name" value="Ferredox_Rdtase"/>
</dbReference>
<dbReference type="PRINTS" id="PR00419">
    <property type="entry name" value="ADXRDTASE"/>
</dbReference>
<dbReference type="STRING" id="1071382.H2AVX9"/>
<dbReference type="Pfam" id="PF13450">
    <property type="entry name" value="NAD_binding_8"/>
    <property type="match status" value="1"/>
</dbReference>
<keyword evidence="4 8" id="KW-0274">FAD</keyword>
<dbReference type="PANTHER" id="PTHR48467:SF1">
    <property type="entry name" value="GLUTAMATE SYNTHASE 1 [NADH], CHLOROPLASTIC-LIKE"/>
    <property type="match status" value="1"/>
</dbReference>
<dbReference type="eggNOG" id="KOG1800">
    <property type="taxonomic scope" value="Eukaryota"/>
</dbReference>
<dbReference type="HOGENOM" id="CLU_024722_3_1_1"/>
<evidence type="ECO:0000256" key="7">
    <source>
        <dbReference type="ARBA" id="ARBA00048933"/>
    </source>
</evidence>
<dbReference type="GO" id="GO:0006879">
    <property type="term" value="P:intracellular iron ion homeostasis"/>
    <property type="evidence" value="ECO:0007669"/>
    <property type="project" value="EnsemblFungi"/>
</dbReference>
<dbReference type="PIRSF" id="PIRSF000362">
    <property type="entry name" value="FNR"/>
    <property type="match status" value="1"/>
</dbReference>
<evidence type="ECO:0000256" key="2">
    <source>
        <dbReference type="ARBA" id="ARBA00008312"/>
    </source>
</evidence>
<proteinExistence type="inferred from homology"/>
<dbReference type="OrthoDB" id="333024at2759"/>
<dbReference type="FunCoup" id="H2AVX9">
    <property type="interactions" value="598"/>
</dbReference>
<comment type="similarity">
    <text evidence="2 8">Belongs to the ferredoxin--NADP reductase type 1 family.</text>
</comment>
<evidence type="ECO:0000256" key="4">
    <source>
        <dbReference type="ARBA" id="ARBA00022827"/>
    </source>
</evidence>
<dbReference type="EMBL" id="HE650825">
    <property type="protein sequence ID" value="CCF58529.1"/>
    <property type="molecule type" value="Genomic_DNA"/>
</dbReference>
<dbReference type="Proteomes" id="UP000005220">
    <property type="component" value="Chromosome 5"/>
</dbReference>
<dbReference type="SUPFAM" id="SSF51971">
    <property type="entry name" value="Nucleotide-binding domain"/>
    <property type="match status" value="1"/>
</dbReference>
<dbReference type="GO" id="GO:0004324">
    <property type="term" value="F:ferredoxin-NADP+ reductase activity"/>
    <property type="evidence" value="ECO:0007669"/>
    <property type="project" value="EnsemblFungi"/>
</dbReference>
<keyword evidence="5 8" id="KW-0521">NADP</keyword>
<feature type="binding site" evidence="10">
    <location>
        <begin position="162"/>
        <end position="165"/>
    </location>
    <ligand>
        <name>NADP(+)</name>
        <dbReference type="ChEBI" id="CHEBI:58349"/>
    </ligand>
</feature>
<comment type="subcellular location">
    <subcellularLocation>
        <location evidence="8">Mitochondrion</location>
    </subcellularLocation>
</comment>
<feature type="binding site" evidence="9">
    <location>
        <position position="34"/>
    </location>
    <ligand>
        <name>FAD</name>
        <dbReference type="ChEBI" id="CHEBI:57692"/>
    </ligand>
</feature>
<evidence type="ECO:0000256" key="8">
    <source>
        <dbReference type="PIRNR" id="PIRNR000362"/>
    </source>
</evidence>
<evidence type="ECO:0000313" key="11">
    <source>
        <dbReference type="EMBL" id="CCF58529.1"/>
    </source>
</evidence>
<evidence type="ECO:0000256" key="3">
    <source>
        <dbReference type="ARBA" id="ARBA00022630"/>
    </source>
</evidence>
<dbReference type="AlphaFoldDB" id="H2AVX9"/>
<evidence type="ECO:0000256" key="9">
    <source>
        <dbReference type="PIRSR" id="PIRSR000362-1"/>
    </source>
</evidence>
<organism evidence="11 12">
    <name type="scientific">Kazachstania africana (strain ATCC 22294 / BCRC 22015 / CBS 2517 / CECT 1963 / NBRC 1671 / NRRL Y-8276)</name>
    <name type="common">Yeast</name>
    <name type="synonym">Kluyveromyces africanus</name>
    <dbReference type="NCBI Taxonomy" id="1071382"/>
    <lineage>
        <taxon>Eukaryota</taxon>
        <taxon>Fungi</taxon>
        <taxon>Dikarya</taxon>
        <taxon>Ascomycota</taxon>
        <taxon>Saccharomycotina</taxon>
        <taxon>Saccharomycetes</taxon>
        <taxon>Saccharomycetales</taxon>
        <taxon>Saccharomycetaceae</taxon>
        <taxon>Kazachstania</taxon>
    </lineage>
</organism>
<dbReference type="KEGG" id="kaf:KAFR_0E03780"/>
<dbReference type="PANTHER" id="PTHR48467">
    <property type="entry name" value="GLUTAMATE SYNTHASE 1 [NADH], CHLOROPLASTIC-LIKE"/>
    <property type="match status" value="1"/>
</dbReference>
<evidence type="ECO:0000313" key="12">
    <source>
        <dbReference type="Proteomes" id="UP000005220"/>
    </source>
</evidence>
<feature type="binding site" evidence="9">
    <location>
        <begin position="398"/>
        <end position="400"/>
    </location>
    <ligand>
        <name>FAD</name>
        <dbReference type="ChEBI" id="CHEBI:57692"/>
    </ligand>
</feature>
<keyword evidence="6 8" id="KW-0560">Oxidoreductase</keyword>
<comment type="catalytic activity">
    <reaction evidence="7 8">
        <text>2 reduced [adrenodoxin] + NADP(+) + H(+) = 2 oxidized [adrenodoxin] + NADPH</text>
        <dbReference type="Rhea" id="RHEA:42312"/>
        <dbReference type="Rhea" id="RHEA-COMP:9998"/>
        <dbReference type="Rhea" id="RHEA-COMP:9999"/>
        <dbReference type="ChEBI" id="CHEBI:15378"/>
        <dbReference type="ChEBI" id="CHEBI:33737"/>
        <dbReference type="ChEBI" id="CHEBI:33738"/>
        <dbReference type="ChEBI" id="CHEBI:57783"/>
        <dbReference type="ChEBI" id="CHEBI:58349"/>
        <dbReference type="EC" id="1.18.1.6"/>
    </reaction>
</comment>
<dbReference type="GO" id="GO:0006744">
    <property type="term" value="P:ubiquinone biosynthetic process"/>
    <property type="evidence" value="ECO:0007669"/>
    <property type="project" value="EnsemblFungi"/>
</dbReference>
<keyword evidence="12" id="KW-1185">Reference proteome</keyword>
<feature type="binding site" evidence="10">
    <location>
        <position position="220"/>
    </location>
    <ligand>
        <name>NADP(+)</name>
        <dbReference type="ChEBI" id="CHEBI:58349"/>
    </ligand>
</feature>
<feature type="binding site" evidence="9">
    <location>
        <position position="391"/>
    </location>
    <ligand>
        <name>FAD</name>
        <dbReference type="ChEBI" id="CHEBI:57692"/>
    </ligand>
</feature>
<dbReference type="EC" id="1.18.1.6" evidence="8"/>
<gene>
    <name evidence="11" type="primary">KAFR0E03780</name>
    <name evidence="11" type="ORF">KAFR_0E03780</name>
</gene>
<accession>H2AVX9</accession>
<feature type="binding site" evidence="10">
    <location>
        <begin position="208"/>
        <end position="209"/>
    </location>
    <ligand>
        <name>NADP(+)</name>
        <dbReference type="ChEBI" id="CHEBI:58349"/>
    </ligand>
</feature>